<evidence type="ECO:0000256" key="2">
    <source>
        <dbReference type="ARBA" id="ARBA00022801"/>
    </source>
</evidence>
<dbReference type="EMBL" id="CP022423">
    <property type="protein sequence ID" value="ASM77201.1"/>
    <property type="molecule type" value="Genomic_DNA"/>
</dbReference>
<dbReference type="SUPFAM" id="SSF56784">
    <property type="entry name" value="HAD-like"/>
    <property type="match status" value="1"/>
</dbReference>
<dbReference type="SFLD" id="SFLDS00003">
    <property type="entry name" value="Haloacid_Dehalogenase"/>
    <property type="match status" value="1"/>
</dbReference>
<dbReference type="InterPro" id="IPR051400">
    <property type="entry name" value="HAD-like_hydrolase"/>
</dbReference>
<proteinExistence type="predicted"/>
<gene>
    <name evidence="4" type="ORF">VITFI_CDS1423</name>
</gene>
<dbReference type="AlphaFoldDB" id="A0A221KDW1"/>
<dbReference type="InterPro" id="IPR006439">
    <property type="entry name" value="HAD-SF_hydro_IA"/>
</dbReference>
<comment type="cofactor">
    <cofactor evidence="1">
        <name>Mg(2+)</name>
        <dbReference type="ChEBI" id="CHEBI:18420"/>
    </cofactor>
</comment>
<reference evidence="4 5" key="1">
    <citation type="submission" date="2017-07" db="EMBL/GenBank/DDBJ databases">
        <title>Complete Genome Sequence of the cosmetic ferment Vitreoscilla filiformis (ATCC15551).</title>
        <authorList>
            <person name="Contreras S."/>
            <person name="Sagory-Zalkind P."/>
            <person name="Blanquart H."/>
            <person name="Iltis A."/>
            <person name="Morand S.C."/>
        </authorList>
    </citation>
    <scope>NUCLEOTIDE SEQUENCE [LARGE SCALE GENOMIC DNA]</scope>
    <source>
        <strain evidence="4 5">ATCC 15551</strain>
    </source>
</reference>
<dbReference type="GO" id="GO:0009231">
    <property type="term" value="P:riboflavin biosynthetic process"/>
    <property type="evidence" value="ECO:0007669"/>
    <property type="project" value="TreeGrafter"/>
</dbReference>
<dbReference type="Gene3D" id="3.40.50.1000">
    <property type="entry name" value="HAD superfamily/HAD-like"/>
    <property type="match status" value="1"/>
</dbReference>
<dbReference type="NCBIfam" id="TIGR01509">
    <property type="entry name" value="HAD-SF-IA-v3"/>
    <property type="match status" value="1"/>
</dbReference>
<dbReference type="PANTHER" id="PTHR46470:SF4">
    <property type="entry name" value="5-AMINO-6-(5-PHOSPHO-D-RIBITYLAMINO)URACIL PHOSPHATASE YIGB"/>
    <property type="match status" value="1"/>
</dbReference>
<dbReference type="OrthoDB" id="6196267at2"/>
<keyword evidence="2 4" id="KW-0378">Hydrolase</keyword>
<dbReference type="Gene3D" id="1.20.120.1600">
    <property type="match status" value="1"/>
</dbReference>
<protein>
    <submittedName>
        <fullName evidence="4">HAD family hydrolase</fullName>
    </submittedName>
</protein>
<dbReference type="RefSeq" id="WP_089416383.1">
    <property type="nucleotide sequence ID" value="NZ_CP022423.1"/>
</dbReference>
<dbReference type="KEGG" id="vff:VITFI_CDS1423"/>
<name>A0A221KDW1_VITFI</name>
<evidence type="ECO:0000313" key="4">
    <source>
        <dbReference type="EMBL" id="ASM77201.1"/>
    </source>
</evidence>
<dbReference type="InterPro" id="IPR036412">
    <property type="entry name" value="HAD-like_sf"/>
</dbReference>
<dbReference type="Pfam" id="PF00702">
    <property type="entry name" value="Hydrolase"/>
    <property type="match status" value="1"/>
</dbReference>
<sequence length="232" mass="25165">MSWQPRAITLDLDETLWPIWPVIDRAEQVLHAWLTQHAPRTAATFDTAGLRRLREQVGRAHPQRAHDLSWLRQHSIALALQQCGDDPALAGPAFTLFFAERQKVEPFPDVPEALAALAARVPVLALTNGNADVQAMGLGQHFVGVLTAREFGCGKPAPHFFAAACERLGCAPAEVLHVGDDWHLDIEGAHAAGLPSVWVRRPGHPDKPATRQAQPLAEVGTLAALVDVLGWG</sequence>
<dbReference type="GO" id="GO:0016787">
    <property type="term" value="F:hydrolase activity"/>
    <property type="evidence" value="ECO:0007669"/>
    <property type="project" value="UniProtKB-KW"/>
</dbReference>
<evidence type="ECO:0000313" key="5">
    <source>
        <dbReference type="Proteomes" id="UP000199729"/>
    </source>
</evidence>
<accession>A0A221KDW1</accession>
<dbReference type="PANTHER" id="PTHR46470">
    <property type="entry name" value="N-ACYLNEURAMINATE-9-PHOSPHATASE"/>
    <property type="match status" value="1"/>
</dbReference>
<organism evidence="4 5">
    <name type="scientific">Vitreoscilla filiformis</name>
    <dbReference type="NCBI Taxonomy" id="63"/>
    <lineage>
        <taxon>Bacteria</taxon>
        <taxon>Pseudomonadati</taxon>
        <taxon>Pseudomonadota</taxon>
        <taxon>Betaproteobacteria</taxon>
        <taxon>Neisseriales</taxon>
        <taxon>Neisseriaceae</taxon>
        <taxon>Vitreoscilla</taxon>
    </lineage>
</organism>
<evidence type="ECO:0000256" key="3">
    <source>
        <dbReference type="ARBA" id="ARBA00022842"/>
    </source>
</evidence>
<dbReference type="NCBIfam" id="TIGR01549">
    <property type="entry name" value="HAD-SF-IA-v1"/>
    <property type="match status" value="1"/>
</dbReference>
<evidence type="ECO:0000256" key="1">
    <source>
        <dbReference type="ARBA" id="ARBA00001946"/>
    </source>
</evidence>
<dbReference type="InterPro" id="IPR023214">
    <property type="entry name" value="HAD_sf"/>
</dbReference>
<dbReference type="SFLD" id="SFLDG01129">
    <property type="entry name" value="C1.5:_HAD__Beta-PGM__Phosphata"/>
    <property type="match status" value="1"/>
</dbReference>
<keyword evidence="5" id="KW-1185">Reference proteome</keyword>
<keyword evidence="3" id="KW-0460">Magnesium</keyword>
<dbReference type="Proteomes" id="UP000199729">
    <property type="component" value="Chromosome"/>
</dbReference>